<evidence type="ECO:0000313" key="9">
    <source>
        <dbReference type="Proteomes" id="UP000746471"/>
    </source>
</evidence>
<comment type="similarity">
    <text evidence="1 7">Belongs to the bacterial ribosomal protein bS20 family.</text>
</comment>
<dbReference type="Pfam" id="PF01649">
    <property type="entry name" value="Ribosomal_S20p"/>
    <property type="match status" value="1"/>
</dbReference>
<evidence type="ECO:0000313" key="8">
    <source>
        <dbReference type="EMBL" id="MBS7526788.1"/>
    </source>
</evidence>
<comment type="caution">
    <text evidence="8">The sequence shown here is derived from an EMBL/GenBank/DDBJ whole genome shotgun (WGS) entry which is preliminary data.</text>
</comment>
<accession>A0ABS5PNZ5</accession>
<proteinExistence type="inferred from homology"/>
<dbReference type="PANTHER" id="PTHR33398">
    <property type="entry name" value="30S RIBOSOMAL PROTEIN S20"/>
    <property type="match status" value="1"/>
</dbReference>
<evidence type="ECO:0000256" key="5">
    <source>
        <dbReference type="ARBA" id="ARBA00023274"/>
    </source>
</evidence>
<dbReference type="HAMAP" id="MF_00500">
    <property type="entry name" value="Ribosomal_bS20"/>
    <property type="match status" value="1"/>
</dbReference>
<keyword evidence="9" id="KW-1185">Reference proteome</keyword>
<evidence type="ECO:0000256" key="4">
    <source>
        <dbReference type="ARBA" id="ARBA00022980"/>
    </source>
</evidence>
<dbReference type="Gene3D" id="1.20.58.110">
    <property type="entry name" value="Ribosomal protein S20"/>
    <property type="match status" value="1"/>
</dbReference>
<dbReference type="InterPro" id="IPR036510">
    <property type="entry name" value="Ribosomal_bS20_sf"/>
</dbReference>
<evidence type="ECO:0000256" key="2">
    <source>
        <dbReference type="ARBA" id="ARBA00022730"/>
    </source>
</evidence>
<dbReference type="InterPro" id="IPR002583">
    <property type="entry name" value="Ribosomal_bS20"/>
</dbReference>
<dbReference type="GO" id="GO:0005840">
    <property type="term" value="C:ribosome"/>
    <property type="evidence" value="ECO:0007669"/>
    <property type="project" value="UniProtKB-KW"/>
</dbReference>
<sequence length="88" mass="9662">MANIKSAKKRINVINKKTAVNKSRKSALKTAEKRFLEALAAGDVQTATQRMVFFEKKMAQAAAKGTYHANAASRKISRLKKKLNAAAE</sequence>
<dbReference type="PANTHER" id="PTHR33398:SF1">
    <property type="entry name" value="SMALL RIBOSOMAL SUBUNIT PROTEIN BS20C"/>
    <property type="match status" value="1"/>
</dbReference>
<dbReference type="EMBL" id="JAHBCL010000013">
    <property type="protein sequence ID" value="MBS7526788.1"/>
    <property type="molecule type" value="Genomic_DNA"/>
</dbReference>
<protein>
    <recommendedName>
        <fullName evidence="6 7">Small ribosomal subunit protein bS20</fullName>
    </recommendedName>
</protein>
<organism evidence="8 9">
    <name type="scientific">Fusibacter paucivorans</name>
    <dbReference type="NCBI Taxonomy" id="76009"/>
    <lineage>
        <taxon>Bacteria</taxon>
        <taxon>Bacillati</taxon>
        <taxon>Bacillota</taxon>
        <taxon>Clostridia</taxon>
        <taxon>Eubacteriales</taxon>
        <taxon>Eubacteriales Family XII. Incertae Sedis</taxon>
        <taxon>Fusibacter</taxon>
    </lineage>
</organism>
<keyword evidence="2 7" id="KW-0699">rRNA-binding</keyword>
<evidence type="ECO:0000256" key="7">
    <source>
        <dbReference type="HAMAP-Rule" id="MF_00500"/>
    </source>
</evidence>
<name>A0ABS5PNZ5_9FIRM</name>
<reference evidence="8 9" key="1">
    <citation type="submission" date="2021-05" db="EMBL/GenBank/DDBJ databases">
        <title>Fusibacter ferrireducens sp. nov., an anaerobic, sulfur- and Fe-reducing bacterium isolated from the mangrove sediment.</title>
        <authorList>
            <person name="Qiu D."/>
        </authorList>
    </citation>
    <scope>NUCLEOTIDE SEQUENCE [LARGE SCALE GENOMIC DNA]</scope>
    <source>
        <strain evidence="8 9">DSM 12116</strain>
    </source>
</reference>
<keyword evidence="5 7" id="KW-0687">Ribonucleoprotein</keyword>
<keyword evidence="4 7" id="KW-0689">Ribosomal protein</keyword>
<dbReference type="Proteomes" id="UP000746471">
    <property type="component" value="Unassembled WGS sequence"/>
</dbReference>
<evidence type="ECO:0000256" key="6">
    <source>
        <dbReference type="ARBA" id="ARBA00035136"/>
    </source>
</evidence>
<dbReference type="RefSeq" id="WP_213236647.1">
    <property type="nucleotide sequence ID" value="NZ_JAHBCL010000013.1"/>
</dbReference>
<keyword evidence="3 7" id="KW-0694">RNA-binding</keyword>
<dbReference type="NCBIfam" id="TIGR00029">
    <property type="entry name" value="S20"/>
    <property type="match status" value="1"/>
</dbReference>
<dbReference type="SUPFAM" id="SSF46992">
    <property type="entry name" value="Ribosomal protein S20"/>
    <property type="match status" value="1"/>
</dbReference>
<evidence type="ECO:0000256" key="3">
    <source>
        <dbReference type="ARBA" id="ARBA00022884"/>
    </source>
</evidence>
<gene>
    <name evidence="7 8" type="primary">rpsT</name>
    <name evidence="8" type="ORF">KHM83_08870</name>
</gene>
<comment type="function">
    <text evidence="7">Binds directly to 16S ribosomal RNA.</text>
</comment>
<evidence type="ECO:0000256" key="1">
    <source>
        <dbReference type="ARBA" id="ARBA00007634"/>
    </source>
</evidence>